<dbReference type="InterPro" id="IPR001611">
    <property type="entry name" value="Leu-rich_rpt"/>
</dbReference>
<dbReference type="GO" id="GO:0038187">
    <property type="term" value="F:pattern recognition receptor activity"/>
    <property type="evidence" value="ECO:0000318"/>
    <property type="project" value="GO_Central"/>
</dbReference>
<keyword evidence="10" id="KW-1133">Transmembrane helix</keyword>
<dbReference type="OMA" id="CNSKYLR"/>
<dbReference type="GO" id="GO:0051607">
    <property type="term" value="P:defense response to virus"/>
    <property type="evidence" value="ECO:0000318"/>
    <property type="project" value="GO_Central"/>
</dbReference>
<dbReference type="GeneTree" id="ENSGT00940000159771"/>
<dbReference type="PROSITE" id="PS51450">
    <property type="entry name" value="LRR"/>
    <property type="match status" value="5"/>
</dbReference>
<dbReference type="HOGENOM" id="CLU_006000_2_0_1"/>
<dbReference type="SMART" id="SM00255">
    <property type="entry name" value="TIR"/>
    <property type="match status" value="1"/>
</dbReference>
<dbReference type="Pfam" id="PF13855">
    <property type="entry name" value="LRR_8"/>
    <property type="match status" value="3"/>
</dbReference>
<feature type="signal peptide" evidence="16">
    <location>
        <begin position="1"/>
        <end position="25"/>
    </location>
</feature>
<keyword evidence="12" id="KW-0675">Receptor</keyword>
<dbReference type="GO" id="GO:0006954">
    <property type="term" value="P:inflammatory response"/>
    <property type="evidence" value="ECO:0007669"/>
    <property type="project" value="UniProtKB-KW"/>
</dbReference>
<dbReference type="Pfam" id="PF12799">
    <property type="entry name" value="LRR_4"/>
    <property type="match status" value="1"/>
</dbReference>
<keyword evidence="13" id="KW-0325">Glycoprotein</keyword>
<dbReference type="InterPro" id="IPR000483">
    <property type="entry name" value="Cys-rich_flank_reg_C"/>
</dbReference>
<sequence length="1056" mass="122036">MTVCSGPSSRVTTTILWVLISTTQAARWYPKSLPCDVTTPENGTTVLVNCNERRLTEVPKEVPSNVTNLTLTINHIPFIDKTSFKGLENLTEIDFRCNCVPIKIGPKDHVCTKSLSVEDGSFSALTNLRVLYLDGNQLSSIPRGLPPNLIVLSLEVNRFSSILKTNLSELTNVKYLYFGQNCYYRNPCNTSFQVEDGAFYHLKMLTLLSLKSNNMSYVPHNLPTSLKELYLYNNNIQRISKEDFQNMTNLEILDLSGNCPRCYNAPFPCVPCPNDSPIQIDLHAFQALKKLKILRLHSNSLRKVPPEWFKHTDSLKVLDLSANFLATEITVAAFPKYLPRLEELDLSFNYEQQRYPASLCLNESFSLLTSLKVLRIRGYVFKELRRTDITPLTKLSKLVIVDLGTNFIKMTNLNFLQDLKSFQIINLSDNKLSSSSEEEQMNGFLSRDSSHSPVGSNAQYYNEEEKDIHYFRYDEYARSCKDKDKEVGALSTSLNKKCSQFGKTLDISRNNIFYIDAKEFLGFGDLRCLNLSGNAMSQSLNGSEFIHLTSLQYLDFSFNRLDLLYSTAFQELQNLTVLDLSYNNHYFLSEGLTHMLNFTKNLPKLQKLMMNFNGISTSTNTEMESLSLEILEFKGNRLDFLWRDGDTRYSNYFKKLFNLKLLDISSNNLNFIPKQVFMGLPDKLSELYINNNNLKTFSWEKLDHLNQLQILDLSTNQLTTVPYELSNCTKSLQKLLLSNNQISKLTTYFLRDAFSLKYLDLSFNQIQYIEQSSFPENIRNHLEILLLNGNKFMCTCDAVWFVLWINQTTVKIPRLATDVTCATPRTQKDRSVIFLDLQTCEHNSLSIILYILLTSAILSLLSLSISSHLFFWDVWYFYHFCAAKMKGYRSLSSQSSCYDAFIVYDRKDQAVSEWVFHELRANLEDRGDMQFQLCLEERDWIPGYPLIDNLSQSIQQSKKTVFVLTNRYILSGNFKTAFYIAHQRLMDEKADVIILIFLEKCLQYSKYLRLRKRLCRSSVLEWPSNPQAQHYFWLCLRNTMATDGHTQYNNPFEETL</sequence>
<comment type="similarity">
    <text evidence="2">Belongs to the Toll-like receptor family.</text>
</comment>
<dbReference type="GO" id="GO:0005768">
    <property type="term" value="C:endosome"/>
    <property type="evidence" value="ECO:0007669"/>
    <property type="project" value="UniProtKB-SubCell"/>
</dbReference>
<proteinExistence type="inferred from homology"/>
<evidence type="ECO:0000256" key="8">
    <source>
        <dbReference type="ARBA" id="ARBA00022753"/>
    </source>
</evidence>
<evidence type="ECO:0000256" key="7">
    <source>
        <dbReference type="ARBA" id="ARBA00022737"/>
    </source>
</evidence>
<reference evidence="18" key="3">
    <citation type="submission" date="2025-09" db="UniProtKB">
        <authorList>
            <consortium name="Ensembl"/>
        </authorList>
    </citation>
    <scope>IDENTIFICATION</scope>
</reference>
<reference evidence="19" key="1">
    <citation type="submission" date="2011-12" db="EMBL/GenBank/DDBJ databases">
        <title>The Draft Genome of Lepisosteus oculatus.</title>
        <authorList>
            <consortium name="The Broad Institute Genome Assembly &amp; Analysis Group"/>
            <consortium name="Computational R&amp;D Group"/>
            <consortium name="and Sequencing Platform"/>
            <person name="Di Palma F."/>
            <person name="Alfoldi J."/>
            <person name="Johnson J."/>
            <person name="Berlin A."/>
            <person name="Gnerre S."/>
            <person name="Jaffe D."/>
            <person name="MacCallum I."/>
            <person name="Young S."/>
            <person name="Walker B.J."/>
            <person name="Lander E.S."/>
            <person name="Lindblad-Toh K."/>
        </authorList>
    </citation>
    <scope>NUCLEOTIDE SEQUENCE [LARGE SCALE GENOMIC DNA]</scope>
</reference>
<dbReference type="PROSITE" id="PS50104">
    <property type="entry name" value="TIR"/>
    <property type="match status" value="1"/>
</dbReference>
<feature type="chain" id="PRO_5004866600" evidence="16">
    <location>
        <begin position="26"/>
        <end position="1056"/>
    </location>
</feature>
<dbReference type="InterPro" id="IPR003591">
    <property type="entry name" value="Leu-rich_rpt_typical-subtyp"/>
</dbReference>
<keyword evidence="11" id="KW-0472">Membrane</keyword>
<dbReference type="AlphaFoldDB" id="W5MUY8"/>
<organism evidence="18 19">
    <name type="scientific">Lepisosteus oculatus</name>
    <name type="common">Spotted gar</name>
    <dbReference type="NCBI Taxonomy" id="7918"/>
    <lineage>
        <taxon>Eukaryota</taxon>
        <taxon>Metazoa</taxon>
        <taxon>Chordata</taxon>
        <taxon>Craniata</taxon>
        <taxon>Vertebrata</taxon>
        <taxon>Euteleostomi</taxon>
        <taxon>Actinopterygii</taxon>
        <taxon>Neopterygii</taxon>
        <taxon>Holostei</taxon>
        <taxon>Semionotiformes</taxon>
        <taxon>Lepisosteidae</taxon>
        <taxon>Lepisosteus</taxon>
    </lineage>
</organism>
<dbReference type="eggNOG" id="KOG4641">
    <property type="taxonomic scope" value="Eukaryota"/>
</dbReference>
<evidence type="ECO:0000256" key="16">
    <source>
        <dbReference type="SAM" id="SignalP"/>
    </source>
</evidence>
<keyword evidence="9" id="KW-0391">Immunity</keyword>
<dbReference type="STRING" id="7918.ENSLOCP00000012197"/>
<evidence type="ECO:0000256" key="2">
    <source>
        <dbReference type="ARBA" id="ARBA00009634"/>
    </source>
</evidence>
<dbReference type="FunFam" id="3.40.50.10140:FF:000003">
    <property type="entry name" value="Toll-like receptor 7"/>
    <property type="match status" value="1"/>
</dbReference>
<dbReference type="GO" id="GO:0032755">
    <property type="term" value="P:positive regulation of interleukin-6 production"/>
    <property type="evidence" value="ECO:0000318"/>
    <property type="project" value="GO_Central"/>
</dbReference>
<dbReference type="Pfam" id="PF01582">
    <property type="entry name" value="TIR"/>
    <property type="match status" value="1"/>
</dbReference>
<reference evidence="18" key="2">
    <citation type="submission" date="2025-08" db="UniProtKB">
        <authorList>
            <consortium name="Ensembl"/>
        </authorList>
    </citation>
    <scope>IDENTIFICATION</scope>
</reference>
<name>W5MUY8_LEPOC</name>
<evidence type="ECO:0000256" key="5">
    <source>
        <dbReference type="ARBA" id="ARBA00022692"/>
    </source>
</evidence>
<dbReference type="GO" id="GO:0002224">
    <property type="term" value="P:toll-like receptor signaling pathway"/>
    <property type="evidence" value="ECO:0000318"/>
    <property type="project" value="GO_Central"/>
</dbReference>
<dbReference type="GO" id="GO:1902533">
    <property type="term" value="P:positive regulation of intracellular signal transduction"/>
    <property type="evidence" value="ECO:0007669"/>
    <property type="project" value="UniProtKB-ARBA"/>
</dbReference>
<dbReference type="SUPFAM" id="SSF52058">
    <property type="entry name" value="L domain-like"/>
    <property type="match status" value="2"/>
</dbReference>
<dbReference type="Ensembl" id="ENSLOCT00000012218.1">
    <property type="protein sequence ID" value="ENSLOCP00000012197.1"/>
    <property type="gene ID" value="ENSLOCG00000009977.1"/>
</dbReference>
<keyword evidence="7" id="KW-0677">Repeat</keyword>
<dbReference type="PANTHER" id="PTHR47410">
    <property type="entry name" value="TOLL-LIKE RECEPTOR 7-RELATED"/>
    <property type="match status" value="1"/>
</dbReference>
<dbReference type="InterPro" id="IPR000157">
    <property type="entry name" value="TIR_dom"/>
</dbReference>
<dbReference type="FunFam" id="3.80.10.10:FF:000037">
    <property type="entry name" value="Toll-like receptor 7"/>
    <property type="match status" value="1"/>
</dbReference>
<evidence type="ECO:0000256" key="11">
    <source>
        <dbReference type="ARBA" id="ARBA00023136"/>
    </source>
</evidence>
<dbReference type="GeneID" id="107079175"/>
<feature type="domain" description="TIR" evidence="17">
    <location>
        <begin position="896"/>
        <end position="1040"/>
    </location>
</feature>
<dbReference type="PRINTS" id="PR01537">
    <property type="entry name" value="INTRLKN1R1F"/>
</dbReference>
<evidence type="ECO:0000256" key="1">
    <source>
        <dbReference type="ARBA" id="ARBA00004177"/>
    </source>
</evidence>
<protein>
    <submittedName>
        <fullName evidence="18">Toll like receptor 7</fullName>
    </submittedName>
</protein>
<dbReference type="InterPro" id="IPR035897">
    <property type="entry name" value="Toll_tir_struct_dom_sf"/>
</dbReference>
<evidence type="ECO:0000256" key="15">
    <source>
        <dbReference type="ARBA" id="ARBA00046288"/>
    </source>
</evidence>
<dbReference type="OrthoDB" id="10006997at2759"/>
<dbReference type="GO" id="GO:0005886">
    <property type="term" value="C:plasma membrane"/>
    <property type="evidence" value="ECO:0000318"/>
    <property type="project" value="GO_Central"/>
</dbReference>
<evidence type="ECO:0000259" key="17">
    <source>
        <dbReference type="PROSITE" id="PS50104"/>
    </source>
</evidence>
<evidence type="ECO:0000256" key="13">
    <source>
        <dbReference type="ARBA" id="ARBA00023180"/>
    </source>
</evidence>
<evidence type="ECO:0000256" key="3">
    <source>
        <dbReference type="ARBA" id="ARBA00022588"/>
    </source>
</evidence>
<keyword evidence="8" id="KW-0967">Endosome</keyword>
<evidence type="ECO:0000256" key="12">
    <source>
        <dbReference type="ARBA" id="ARBA00023170"/>
    </source>
</evidence>
<comment type="subcellular location">
    <subcellularLocation>
        <location evidence="15">Endomembrane system</location>
        <topology evidence="15">Single-pass type I membrane protein</topology>
    </subcellularLocation>
    <subcellularLocation>
        <location evidence="1">Endosome</location>
    </subcellularLocation>
</comment>
<keyword evidence="19" id="KW-1185">Reference proteome</keyword>
<evidence type="ECO:0000256" key="14">
    <source>
        <dbReference type="ARBA" id="ARBA00023198"/>
    </source>
</evidence>
<dbReference type="EMBL" id="AHAT01012853">
    <property type="status" value="NOT_ANNOTATED_CDS"/>
    <property type="molecule type" value="Genomic_DNA"/>
</dbReference>
<dbReference type="Gene3D" id="3.80.10.10">
    <property type="entry name" value="Ribonuclease Inhibitor"/>
    <property type="match status" value="1"/>
</dbReference>
<evidence type="ECO:0000256" key="6">
    <source>
        <dbReference type="ARBA" id="ARBA00022729"/>
    </source>
</evidence>
<keyword evidence="14" id="KW-0395">Inflammatory response</keyword>
<dbReference type="SMART" id="SM00365">
    <property type="entry name" value="LRR_SD22"/>
    <property type="match status" value="8"/>
</dbReference>
<dbReference type="InterPro" id="IPR032675">
    <property type="entry name" value="LRR_dom_sf"/>
</dbReference>
<dbReference type="KEGG" id="loc:107079175"/>
<evidence type="ECO:0000313" key="18">
    <source>
        <dbReference type="Ensembl" id="ENSLOCP00000012197.1"/>
    </source>
</evidence>
<keyword evidence="6 16" id="KW-0732">Signal</keyword>
<evidence type="ECO:0000313" key="19">
    <source>
        <dbReference type="Proteomes" id="UP000018468"/>
    </source>
</evidence>
<dbReference type="SUPFAM" id="SSF52200">
    <property type="entry name" value="Toll/Interleukin receptor TIR domain"/>
    <property type="match status" value="1"/>
</dbReference>
<dbReference type="SMART" id="SM00364">
    <property type="entry name" value="LRR_BAC"/>
    <property type="match status" value="5"/>
</dbReference>
<dbReference type="GO" id="GO:0007249">
    <property type="term" value="P:canonical NF-kappaB signal transduction"/>
    <property type="evidence" value="ECO:0000318"/>
    <property type="project" value="GO_Central"/>
</dbReference>
<dbReference type="Bgee" id="ENSLOCG00000009977">
    <property type="expression patterns" value="Expressed in bone element and 5 other cell types or tissues"/>
</dbReference>
<evidence type="ECO:0000256" key="9">
    <source>
        <dbReference type="ARBA" id="ARBA00022859"/>
    </source>
</evidence>
<accession>W5MUY8</accession>
<dbReference type="PANTHER" id="PTHR47410:SF2">
    <property type="entry name" value="TOLL-LIKE RECEPTOR 7"/>
    <property type="match status" value="1"/>
</dbReference>
<keyword evidence="5" id="KW-0812">Transmembrane</keyword>
<dbReference type="Pfam" id="PF00560">
    <property type="entry name" value="LRR_1"/>
    <property type="match status" value="1"/>
</dbReference>
<keyword evidence="4" id="KW-0433">Leucine-rich repeat</keyword>
<dbReference type="InParanoid" id="W5MUY8"/>
<keyword evidence="3" id="KW-0399">Innate immunity</keyword>
<dbReference type="GO" id="GO:0045087">
    <property type="term" value="P:innate immune response"/>
    <property type="evidence" value="ECO:0007669"/>
    <property type="project" value="UniProtKB-KW"/>
</dbReference>
<evidence type="ECO:0000256" key="10">
    <source>
        <dbReference type="ARBA" id="ARBA00022989"/>
    </source>
</evidence>
<dbReference type="SMART" id="SM00082">
    <property type="entry name" value="LRRCT"/>
    <property type="match status" value="1"/>
</dbReference>
<dbReference type="Proteomes" id="UP000018468">
    <property type="component" value="Linkage group LG14"/>
</dbReference>
<evidence type="ECO:0000256" key="4">
    <source>
        <dbReference type="ARBA" id="ARBA00022614"/>
    </source>
</evidence>
<dbReference type="InterPro" id="IPR025875">
    <property type="entry name" value="Leu-rich_rpt_4"/>
</dbReference>
<dbReference type="Gene3D" id="3.40.50.10140">
    <property type="entry name" value="Toll/interleukin-1 receptor homology (TIR) domain"/>
    <property type="match status" value="1"/>
</dbReference>
<dbReference type="SMART" id="SM00369">
    <property type="entry name" value="LRR_TYP"/>
    <property type="match status" value="11"/>
</dbReference>